<comment type="caution">
    <text evidence="2">The sequence shown here is derived from an EMBL/GenBank/DDBJ whole genome shotgun (WGS) entry which is preliminary data.</text>
</comment>
<reference evidence="2 3" key="1">
    <citation type="submission" date="2019-05" db="EMBL/GenBank/DDBJ databases">
        <title>Another draft genome of Portunus trituberculatus and its Hox gene families provides insights of decapod evolution.</title>
        <authorList>
            <person name="Jeong J.-H."/>
            <person name="Song I."/>
            <person name="Kim S."/>
            <person name="Choi T."/>
            <person name="Kim D."/>
            <person name="Ryu S."/>
            <person name="Kim W."/>
        </authorList>
    </citation>
    <scope>NUCLEOTIDE SEQUENCE [LARGE SCALE GENOMIC DNA]</scope>
    <source>
        <tissue evidence="2">Muscle</tissue>
    </source>
</reference>
<gene>
    <name evidence="2" type="ORF">E2C01_066648</name>
</gene>
<evidence type="ECO:0000313" key="3">
    <source>
        <dbReference type="Proteomes" id="UP000324222"/>
    </source>
</evidence>
<dbReference type="AlphaFoldDB" id="A0A5B7HRJ0"/>
<sequence length="93" mass="10142">MAIKIGSDEAPEGSGILMRVLKDAGMKVQRRLNCVPSLSKTTATDKMSLWCATGTTILIIRSAASSSFKNKKEQPSHLIQKAHKKTSVKKTKK</sequence>
<organism evidence="2 3">
    <name type="scientific">Portunus trituberculatus</name>
    <name type="common">Swimming crab</name>
    <name type="synonym">Neptunus trituberculatus</name>
    <dbReference type="NCBI Taxonomy" id="210409"/>
    <lineage>
        <taxon>Eukaryota</taxon>
        <taxon>Metazoa</taxon>
        <taxon>Ecdysozoa</taxon>
        <taxon>Arthropoda</taxon>
        <taxon>Crustacea</taxon>
        <taxon>Multicrustacea</taxon>
        <taxon>Malacostraca</taxon>
        <taxon>Eumalacostraca</taxon>
        <taxon>Eucarida</taxon>
        <taxon>Decapoda</taxon>
        <taxon>Pleocyemata</taxon>
        <taxon>Brachyura</taxon>
        <taxon>Eubrachyura</taxon>
        <taxon>Portunoidea</taxon>
        <taxon>Portunidae</taxon>
        <taxon>Portuninae</taxon>
        <taxon>Portunus</taxon>
    </lineage>
</organism>
<evidence type="ECO:0000313" key="2">
    <source>
        <dbReference type="EMBL" id="MPC72345.1"/>
    </source>
</evidence>
<keyword evidence="3" id="KW-1185">Reference proteome</keyword>
<dbReference type="EMBL" id="VSRR010034566">
    <property type="protein sequence ID" value="MPC72345.1"/>
    <property type="molecule type" value="Genomic_DNA"/>
</dbReference>
<feature type="region of interest" description="Disordered" evidence="1">
    <location>
        <begin position="66"/>
        <end position="93"/>
    </location>
</feature>
<protein>
    <submittedName>
        <fullName evidence="2">Uncharacterized protein</fullName>
    </submittedName>
</protein>
<feature type="compositionally biased region" description="Basic residues" evidence="1">
    <location>
        <begin position="80"/>
        <end position="93"/>
    </location>
</feature>
<proteinExistence type="predicted"/>
<name>A0A5B7HRJ0_PORTR</name>
<evidence type="ECO:0000256" key="1">
    <source>
        <dbReference type="SAM" id="MobiDB-lite"/>
    </source>
</evidence>
<dbReference type="Proteomes" id="UP000324222">
    <property type="component" value="Unassembled WGS sequence"/>
</dbReference>
<accession>A0A5B7HRJ0</accession>